<evidence type="ECO:0000313" key="3">
    <source>
        <dbReference type="Proteomes" id="UP000286100"/>
    </source>
</evidence>
<dbReference type="InterPro" id="IPR010281">
    <property type="entry name" value="DUF885"/>
</dbReference>
<name>A0A418WRN9_9SPHN</name>
<gene>
    <name evidence="2" type="ORF">D3876_06250</name>
</gene>
<sequence length="612" mass="68179">MTLSKTVRAALFLSAAALVPLMPAAAQQATPAAAAAANSAHAQLHKLFADSDEASLKRNPISALFRGDMRYADRLGDYVSDAYFDAERTAAEADLKGLHAVDRNKLNATDQIAYDVFEWQTRLTLKNLTPEMLALTAVRPIDHFTGFHTFYPSFASGKGAAPFKTLADYENNLKRHKDYVLLLDRSIGRFREGMKSGVVQSKMTVNNMIGQLDNLIAQGVEGSVFYGPVQKFPEGISTADQTRLKAAYAAAIRDELLPAHTRLRDFLKNEYLPVAREQVGISAMKGGAKVYQAAIEQLTTLPLTPDYAHNLGLSEVARIKGEMEKIKDQVGFKGTLTEFFEYLRTDPKFKPATKQALVDGYYAVGKKVDARIGEQFSTIPKTPLEIRFYEPWREKTQAGGSYEPGLYDPKNPSQNRPGIFYFNTYDLPSRTTPGMETLYLHEGAPGHHFQISLAQENDALPSFMRYGGNTAYSEGWGLYAETLWKELGMETDPYQRFGGLDDEMLRAMRLVVDSGIHAKGWTREQAIQYMLDNSSMGKTDATAEVERYIAWPGQALAYKVGQLKISELKKRAQDKLGAKFDPREFHAQVLMTGALPLTVLDKKIDDWIASKQ</sequence>
<evidence type="ECO:0000313" key="2">
    <source>
        <dbReference type="EMBL" id="RJF93881.1"/>
    </source>
</evidence>
<keyword evidence="3" id="KW-1185">Reference proteome</keyword>
<evidence type="ECO:0000256" key="1">
    <source>
        <dbReference type="SAM" id="SignalP"/>
    </source>
</evidence>
<dbReference type="AlphaFoldDB" id="A0A418WRN9"/>
<dbReference type="Pfam" id="PF05960">
    <property type="entry name" value="DUF885"/>
    <property type="match status" value="1"/>
</dbReference>
<organism evidence="2 3">
    <name type="scientific">Sphingomonas cavernae</name>
    <dbReference type="NCBI Taxonomy" id="2320861"/>
    <lineage>
        <taxon>Bacteria</taxon>
        <taxon>Pseudomonadati</taxon>
        <taxon>Pseudomonadota</taxon>
        <taxon>Alphaproteobacteria</taxon>
        <taxon>Sphingomonadales</taxon>
        <taxon>Sphingomonadaceae</taxon>
        <taxon>Sphingomonas</taxon>
    </lineage>
</organism>
<dbReference type="EMBL" id="QYUM01000002">
    <property type="protein sequence ID" value="RJF93881.1"/>
    <property type="molecule type" value="Genomic_DNA"/>
</dbReference>
<proteinExistence type="predicted"/>
<dbReference type="PANTHER" id="PTHR33361:SF16">
    <property type="entry name" value="DUF885 DOMAIN-CONTAINING PROTEIN"/>
    <property type="match status" value="1"/>
</dbReference>
<feature type="signal peptide" evidence="1">
    <location>
        <begin position="1"/>
        <end position="28"/>
    </location>
</feature>
<protein>
    <submittedName>
        <fullName evidence="2">DUF885 domain-containing protein</fullName>
    </submittedName>
</protein>
<feature type="chain" id="PRO_5019481571" evidence="1">
    <location>
        <begin position="29"/>
        <end position="612"/>
    </location>
</feature>
<dbReference type="RefSeq" id="WP_119760388.1">
    <property type="nucleotide sequence ID" value="NZ_QYUM01000002.1"/>
</dbReference>
<comment type="caution">
    <text evidence="2">The sequence shown here is derived from an EMBL/GenBank/DDBJ whole genome shotgun (WGS) entry which is preliminary data.</text>
</comment>
<dbReference type="OrthoDB" id="9763405at2"/>
<reference evidence="2 3" key="1">
    <citation type="submission" date="2018-09" db="EMBL/GenBank/DDBJ databases">
        <authorList>
            <person name="Zhu H."/>
        </authorList>
    </citation>
    <scope>NUCLEOTIDE SEQUENCE [LARGE SCALE GENOMIC DNA]</scope>
    <source>
        <strain evidence="2 3">K2R01-6</strain>
    </source>
</reference>
<dbReference type="PANTHER" id="PTHR33361">
    <property type="entry name" value="GLR0591 PROTEIN"/>
    <property type="match status" value="1"/>
</dbReference>
<accession>A0A418WRN9</accession>
<keyword evidence="1" id="KW-0732">Signal</keyword>
<dbReference type="Proteomes" id="UP000286100">
    <property type="component" value="Unassembled WGS sequence"/>
</dbReference>